<feature type="chain" id="PRO_5045781602" evidence="2">
    <location>
        <begin position="23"/>
        <end position="596"/>
    </location>
</feature>
<dbReference type="Proteomes" id="UP001370348">
    <property type="component" value="Chromosome"/>
</dbReference>
<evidence type="ECO:0000313" key="4">
    <source>
        <dbReference type="Proteomes" id="UP001370348"/>
    </source>
</evidence>
<dbReference type="InterPro" id="IPR026898">
    <property type="entry name" value="PrsW"/>
</dbReference>
<dbReference type="EMBL" id="CP089984">
    <property type="protein sequence ID" value="WXB10943.1"/>
    <property type="molecule type" value="Genomic_DNA"/>
</dbReference>
<feature type="transmembrane region" description="Helical" evidence="1">
    <location>
        <begin position="460"/>
        <end position="488"/>
    </location>
</feature>
<keyword evidence="3" id="KW-0645">Protease</keyword>
<dbReference type="RefSeq" id="WP_394820559.1">
    <property type="nucleotide sequence ID" value="NZ_CP089984.1"/>
</dbReference>
<dbReference type="Pfam" id="PF13367">
    <property type="entry name" value="PrsW-protease"/>
    <property type="match status" value="1"/>
</dbReference>
<feature type="transmembrane region" description="Helical" evidence="1">
    <location>
        <begin position="248"/>
        <end position="267"/>
    </location>
</feature>
<evidence type="ECO:0000256" key="1">
    <source>
        <dbReference type="SAM" id="Phobius"/>
    </source>
</evidence>
<evidence type="ECO:0000313" key="3">
    <source>
        <dbReference type="EMBL" id="WXB10943.1"/>
    </source>
</evidence>
<keyword evidence="1" id="KW-1133">Transmembrane helix</keyword>
<accession>A0ABZ2LJ09</accession>
<dbReference type="PROSITE" id="PS51257">
    <property type="entry name" value="PROKAR_LIPOPROTEIN"/>
    <property type="match status" value="1"/>
</dbReference>
<evidence type="ECO:0000256" key="2">
    <source>
        <dbReference type="SAM" id="SignalP"/>
    </source>
</evidence>
<keyword evidence="1" id="KW-0472">Membrane</keyword>
<keyword evidence="3" id="KW-0378">Hydrolase</keyword>
<dbReference type="PANTHER" id="PTHR36844:SF1">
    <property type="entry name" value="PROTEASE PRSW"/>
    <property type="match status" value="1"/>
</dbReference>
<proteinExistence type="predicted"/>
<keyword evidence="3" id="KW-0482">Metalloprotease</keyword>
<reference evidence="3 4" key="1">
    <citation type="submission" date="2021-12" db="EMBL/GenBank/DDBJ databases">
        <title>Discovery of the Pendulisporaceae a myxobacterial family with distinct sporulation behavior and unique specialized metabolism.</title>
        <authorList>
            <person name="Garcia R."/>
            <person name="Popoff A."/>
            <person name="Bader C.D."/>
            <person name="Loehr J."/>
            <person name="Walesch S."/>
            <person name="Walt C."/>
            <person name="Boldt J."/>
            <person name="Bunk B."/>
            <person name="Haeckl F.J.F.P.J."/>
            <person name="Gunesch A.P."/>
            <person name="Birkelbach J."/>
            <person name="Nuebel U."/>
            <person name="Pietschmann T."/>
            <person name="Bach T."/>
            <person name="Mueller R."/>
        </authorList>
    </citation>
    <scope>NUCLEOTIDE SEQUENCE [LARGE SCALE GENOMIC DNA]</scope>
    <source>
        <strain evidence="3 4">MSr11954</strain>
    </source>
</reference>
<sequence length="596" mass="63554">MSHAPYRFLLALMCFFLGTGCAEVRLAQTNDVDLVYAMAAAAPATPVPSGSLEAQVRARLAAARIAADVRVADGALHVTVDLDNAAAVDPLLLWRGGIALHRWDGHLKAGDDEPRETPLVDFAGRVARVETARHGHDLTLFTTVAMRNPPKEPLTVSLAGKVVAVQKVDHTPSLTVSFGDDLDSYGRADRAKRLLETPALPALTKAAREPVPPRWGIGVLGLLLPIALSMGWLSFVRRFDRARPEPRWLVGTTFALGGASAMLAGLVEYGLGCLSPYLHPIRMTLGGQLLATPLALVVFTAVVGLPEEGSKWLGTWALARHRPEFDEPVDGIVYGVASSLGFAAMENIRYFAWGRLATSVVVLRAFTSVPAHMFFGAIWGYALGRKLVAPQTSVPKFLLAAAILHGAYDTFLSVHALEPLTLVLHVALTSLFIVLLRRALRRGVVTAGDAVPESSRRLSIGLGSPFVFALWAVSIHLIAAAIVTLALYFDATHERINATFLVAGSGLLLLFGVAAHGLVGSLPLEAVIDENGVTFAGATRAWSDIGSFERKRASRIFGEAYELVIQSRAGTLHIGPGSDEATTTLAACLAAYTARA</sequence>
<keyword evidence="2" id="KW-0732">Signal</keyword>
<feature type="transmembrane region" description="Helical" evidence="1">
    <location>
        <begin position="500"/>
        <end position="519"/>
    </location>
</feature>
<feature type="transmembrane region" description="Helical" evidence="1">
    <location>
        <begin position="215"/>
        <end position="236"/>
    </location>
</feature>
<feature type="transmembrane region" description="Helical" evidence="1">
    <location>
        <begin position="365"/>
        <end position="384"/>
    </location>
</feature>
<feature type="transmembrane region" description="Helical" evidence="1">
    <location>
        <begin position="327"/>
        <end position="345"/>
    </location>
</feature>
<organism evidence="3 4">
    <name type="scientific">Pendulispora albinea</name>
    <dbReference type="NCBI Taxonomy" id="2741071"/>
    <lineage>
        <taxon>Bacteria</taxon>
        <taxon>Pseudomonadati</taxon>
        <taxon>Myxococcota</taxon>
        <taxon>Myxococcia</taxon>
        <taxon>Myxococcales</taxon>
        <taxon>Sorangiineae</taxon>
        <taxon>Pendulisporaceae</taxon>
        <taxon>Pendulispora</taxon>
    </lineage>
</organism>
<keyword evidence="4" id="KW-1185">Reference proteome</keyword>
<feature type="signal peptide" evidence="2">
    <location>
        <begin position="1"/>
        <end position="22"/>
    </location>
</feature>
<gene>
    <name evidence="3" type="ORF">LZC94_24030</name>
</gene>
<dbReference type="GO" id="GO:0008237">
    <property type="term" value="F:metallopeptidase activity"/>
    <property type="evidence" value="ECO:0007669"/>
    <property type="project" value="UniProtKB-KW"/>
</dbReference>
<dbReference type="PANTHER" id="PTHR36844">
    <property type="entry name" value="PROTEASE PRSW"/>
    <property type="match status" value="1"/>
</dbReference>
<feature type="transmembrane region" description="Helical" evidence="1">
    <location>
        <begin position="422"/>
        <end position="440"/>
    </location>
</feature>
<keyword evidence="1" id="KW-0812">Transmembrane</keyword>
<protein>
    <submittedName>
        <fullName evidence="3">PrsW family intramembrane metalloprotease</fullName>
    </submittedName>
</protein>
<name>A0ABZ2LJ09_9BACT</name>